<sequence length="354" mass="40339">MPYLVGFEWIANSSSHIQDIQETLLVSCPRLQRLRYPLDITPPPLKPFPQKITSLNLTPADMWEKDDNAVWYIIDVFPSAMDTLTTLVLACVSMRDIPTEAYGIFAHLKELTFWEPYEIDALLLPLHHERALEFLALKSVDGGENLCTFLQGATTLLPRLSTFLLASDEYIGINDLSAVRNFLIGHPGLERLHLRIYCPSQFTPALYPALAKLQFLQALWLDTGPAEMIDIRPLISVLPRSLRVLVLYVRHDCFAELLRCLSGFPHLTALCLPYEHPLTPHILAMELKKLTFVAAGKSVVRVERDPSGSKVELRRVPFLELATWHRSDFDDPNMSWMAEDLKSWLTSAKWKVLH</sequence>
<dbReference type="EMBL" id="KN831952">
    <property type="protein sequence ID" value="KIO10537.1"/>
    <property type="molecule type" value="Genomic_DNA"/>
</dbReference>
<dbReference type="Proteomes" id="UP000054217">
    <property type="component" value="Unassembled WGS sequence"/>
</dbReference>
<evidence type="ECO:0000313" key="2">
    <source>
        <dbReference type="Proteomes" id="UP000054217"/>
    </source>
</evidence>
<dbReference type="HOGENOM" id="CLU_044379_0_0_1"/>
<dbReference type="InterPro" id="IPR032675">
    <property type="entry name" value="LRR_dom_sf"/>
</dbReference>
<reference evidence="1 2" key="1">
    <citation type="submission" date="2014-04" db="EMBL/GenBank/DDBJ databases">
        <authorList>
            <consortium name="DOE Joint Genome Institute"/>
            <person name="Kuo A."/>
            <person name="Kohler A."/>
            <person name="Costa M.D."/>
            <person name="Nagy L.G."/>
            <person name="Floudas D."/>
            <person name="Copeland A."/>
            <person name="Barry K.W."/>
            <person name="Cichocki N."/>
            <person name="Veneault-Fourrey C."/>
            <person name="LaButti K."/>
            <person name="Lindquist E.A."/>
            <person name="Lipzen A."/>
            <person name="Lundell T."/>
            <person name="Morin E."/>
            <person name="Murat C."/>
            <person name="Sun H."/>
            <person name="Tunlid A."/>
            <person name="Henrissat B."/>
            <person name="Grigoriev I.V."/>
            <person name="Hibbett D.S."/>
            <person name="Martin F."/>
            <person name="Nordberg H.P."/>
            <person name="Cantor M.N."/>
            <person name="Hua S.X."/>
        </authorList>
    </citation>
    <scope>NUCLEOTIDE SEQUENCE [LARGE SCALE GENOMIC DNA]</scope>
    <source>
        <strain evidence="1 2">Marx 270</strain>
    </source>
</reference>
<evidence type="ECO:0000313" key="1">
    <source>
        <dbReference type="EMBL" id="KIO10537.1"/>
    </source>
</evidence>
<accession>A0A0C3KLQ6</accession>
<dbReference type="OrthoDB" id="3238099at2759"/>
<reference evidence="2" key="2">
    <citation type="submission" date="2015-01" db="EMBL/GenBank/DDBJ databases">
        <title>Evolutionary Origins and Diversification of the Mycorrhizal Mutualists.</title>
        <authorList>
            <consortium name="DOE Joint Genome Institute"/>
            <consortium name="Mycorrhizal Genomics Consortium"/>
            <person name="Kohler A."/>
            <person name="Kuo A."/>
            <person name="Nagy L.G."/>
            <person name="Floudas D."/>
            <person name="Copeland A."/>
            <person name="Barry K.W."/>
            <person name="Cichocki N."/>
            <person name="Veneault-Fourrey C."/>
            <person name="LaButti K."/>
            <person name="Lindquist E.A."/>
            <person name="Lipzen A."/>
            <person name="Lundell T."/>
            <person name="Morin E."/>
            <person name="Murat C."/>
            <person name="Riley R."/>
            <person name="Ohm R."/>
            <person name="Sun H."/>
            <person name="Tunlid A."/>
            <person name="Henrissat B."/>
            <person name="Grigoriev I.V."/>
            <person name="Hibbett D.S."/>
            <person name="Martin F."/>
        </authorList>
    </citation>
    <scope>NUCLEOTIDE SEQUENCE [LARGE SCALE GENOMIC DNA]</scope>
    <source>
        <strain evidence="2">Marx 270</strain>
    </source>
</reference>
<name>A0A0C3KLQ6_PISTI</name>
<protein>
    <recommendedName>
        <fullName evidence="3">F-box domain-containing protein</fullName>
    </recommendedName>
</protein>
<proteinExistence type="predicted"/>
<dbReference type="AlphaFoldDB" id="A0A0C3KLQ6"/>
<gene>
    <name evidence="1" type="ORF">M404DRAFT_912685</name>
</gene>
<organism evidence="1 2">
    <name type="scientific">Pisolithus tinctorius Marx 270</name>
    <dbReference type="NCBI Taxonomy" id="870435"/>
    <lineage>
        <taxon>Eukaryota</taxon>
        <taxon>Fungi</taxon>
        <taxon>Dikarya</taxon>
        <taxon>Basidiomycota</taxon>
        <taxon>Agaricomycotina</taxon>
        <taxon>Agaricomycetes</taxon>
        <taxon>Agaricomycetidae</taxon>
        <taxon>Boletales</taxon>
        <taxon>Sclerodermatineae</taxon>
        <taxon>Pisolithaceae</taxon>
        <taxon>Pisolithus</taxon>
    </lineage>
</organism>
<keyword evidence="2" id="KW-1185">Reference proteome</keyword>
<dbReference type="SUPFAM" id="SSF52047">
    <property type="entry name" value="RNI-like"/>
    <property type="match status" value="1"/>
</dbReference>
<evidence type="ECO:0008006" key="3">
    <source>
        <dbReference type="Google" id="ProtNLM"/>
    </source>
</evidence>
<dbReference type="InParanoid" id="A0A0C3KLQ6"/>
<dbReference type="Gene3D" id="3.80.10.10">
    <property type="entry name" value="Ribonuclease Inhibitor"/>
    <property type="match status" value="1"/>
</dbReference>